<dbReference type="PANTHER" id="PTHR13604">
    <property type="entry name" value="DC12-RELATED"/>
    <property type="match status" value="1"/>
</dbReference>
<gene>
    <name evidence="9" type="ORF">GCM10007423_63990</name>
</gene>
<dbReference type="Pfam" id="PF02586">
    <property type="entry name" value="SRAP"/>
    <property type="match status" value="1"/>
</dbReference>
<evidence type="ECO:0000256" key="3">
    <source>
        <dbReference type="ARBA" id="ARBA00022763"/>
    </source>
</evidence>
<comment type="similarity">
    <text evidence="1 8">Belongs to the SOS response-associated peptidase family.</text>
</comment>
<evidence type="ECO:0000256" key="5">
    <source>
        <dbReference type="ARBA" id="ARBA00023124"/>
    </source>
</evidence>
<protein>
    <recommendedName>
        <fullName evidence="8">Abasic site processing protein</fullName>
        <ecNumber evidence="8">3.4.-.-</ecNumber>
    </recommendedName>
</protein>
<evidence type="ECO:0000256" key="4">
    <source>
        <dbReference type="ARBA" id="ARBA00022801"/>
    </source>
</evidence>
<keyword evidence="10" id="KW-1185">Reference proteome</keyword>
<dbReference type="PANTHER" id="PTHR13604:SF0">
    <property type="entry name" value="ABASIC SITE PROCESSING PROTEIN HMCES"/>
    <property type="match status" value="1"/>
</dbReference>
<evidence type="ECO:0000256" key="7">
    <source>
        <dbReference type="ARBA" id="ARBA00023239"/>
    </source>
</evidence>
<dbReference type="SUPFAM" id="SSF143081">
    <property type="entry name" value="BB1717-like"/>
    <property type="match status" value="1"/>
</dbReference>
<dbReference type="RefSeq" id="WP_188939395.1">
    <property type="nucleotide sequence ID" value="NZ_BMIA01000009.1"/>
</dbReference>
<comment type="caution">
    <text evidence="9">The sequence shown here is derived from an EMBL/GenBank/DDBJ whole genome shotgun (WGS) entry which is preliminary data.</text>
</comment>
<name>A0ABQ1ZAZ2_9BACT</name>
<sequence>MCYHVSQEKTVEQLKVAFRRPVDNIELFKQAFHVNAFDNPFQPVISNRNPRVIDMYRWRLVPSGVTSEKTFGANTRNARSETIFTANSYKPYWENRCLIICTGFFEPHFISQDRPTHSYYIKPKQREFLTLGGIFAPWQGINTYSVITTAASPLLSEVHNEGKRMPLVLEGEAARLWVSPAGSMSQEKMGQLMQPYLHDDNWITYRTIDGITNSRAATNVPEVLLPYEPKAAGYGDLPLFGQNRDDKSD</sequence>
<dbReference type="Gene3D" id="3.90.1680.10">
    <property type="entry name" value="SOS response associated peptidase-like"/>
    <property type="match status" value="1"/>
</dbReference>
<evidence type="ECO:0000256" key="6">
    <source>
        <dbReference type="ARBA" id="ARBA00023125"/>
    </source>
</evidence>
<keyword evidence="4 8" id="KW-0378">Hydrolase</keyword>
<evidence type="ECO:0000256" key="1">
    <source>
        <dbReference type="ARBA" id="ARBA00008136"/>
    </source>
</evidence>
<keyword evidence="5" id="KW-0190">Covalent protein-DNA linkage</keyword>
<keyword evidence="3" id="KW-0227">DNA damage</keyword>
<keyword evidence="2 8" id="KW-0645">Protease</keyword>
<evidence type="ECO:0000313" key="9">
    <source>
        <dbReference type="EMBL" id="GGH55929.1"/>
    </source>
</evidence>
<dbReference type="InterPro" id="IPR003738">
    <property type="entry name" value="SRAP"/>
</dbReference>
<evidence type="ECO:0000256" key="2">
    <source>
        <dbReference type="ARBA" id="ARBA00022670"/>
    </source>
</evidence>
<reference evidence="10" key="1">
    <citation type="journal article" date="2019" name="Int. J. Syst. Evol. Microbiol.">
        <title>The Global Catalogue of Microorganisms (GCM) 10K type strain sequencing project: providing services to taxonomists for standard genome sequencing and annotation.</title>
        <authorList>
            <consortium name="The Broad Institute Genomics Platform"/>
            <consortium name="The Broad Institute Genome Sequencing Center for Infectious Disease"/>
            <person name="Wu L."/>
            <person name="Ma J."/>
        </authorList>
    </citation>
    <scope>NUCLEOTIDE SEQUENCE [LARGE SCALE GENOMIC DNA]</scope>
    <source>
        <strain evidence="10">CGMCC 1.15288</strain>
    </source>
</reference>
<keyword evidence="6" id="KW-0238">DNA-binding</keyword>
<dbReference type="Proteomes" id="UP000600214">
    <property type="component" value="Unassembled WGS sequence"/>
</dbReference>
<evidence type="ECO:0000256" key="8">
    <source>
        <dbReference type="RuleBase" id="RU364100"/>
    </source>
</evidence>
<organism evidence="9 10">
    <name type="scientific">Dyadobacter endophyticus</name>
    <dbReference type="NCBI Taxonomy" id="1749036"/>
    <lineage>
        <taxon>Bacteria</taxon>
        <taxon>Pseudomonadati</taxon>
        <taxon>Bacteroidota</taxon>
        <taxon>Cytophagia</taxon>
        <taxon>Cytophagales</taxon>
        <taxon>Spirosomataceae</taxon>
        <taxon>Dyadobacter</taxon>
    </lineage>
</organism>
<keyword evidence="7" id="KW-0456">Lyase</keyword>
<dbReference type="EMBL" id="BMIA01000009">
    <property type="protein sequence ID" value="GGH55929.1"/>
    <property type="molecule type" value="Genomic_DNA"/>
</dbReference>
<dbReference type="InterPro" id="IPR036590">
    <property type="entry name" value="SRAP-like"/>
</dbReference>
<dbReference type="EC" id="3.4.-.-" evidence="8"/>
<evidence type="ECO:0000313" key="10">
    <source>
        <dbReference type="Proteomes" id="UP000600214"/>
    </source>
</evidence>
<proteinExistence type="inferred from homology"/>
<accession>A0ABQ1ZAZ2</accession>